<accession>A0AAN8KRI2</accession>
<reference evidence="1 2" key="1">
    <citation type="submission" date="2021-04" db="EMBL/GenBank/DDBJ databases">
        <authorList>
            <person name="De Guttry C."/>
            <person name="Zahm M."/>
            <person name="Klopp C."/>
            <person name="Cabau C."/>
            <person name="Louis A."/>
            <person name="Berthelot C."/>
            <person name="Parey E."/>
            <person name="Roest Crollius H."/>
            <person name="Montfort J."/>
            <person name="Robinson-Rechavi M."/>
            <person name="Bucao C."/>
            <person name="Bouchez O."/>
            <person name="Gislard M."/>
            <person name="Lluch J."/>
            <person name="Milhes M."/>
            <person name="Lampietro C."/>
            <person name="Lopez Roques C."/>
            <person name="Donnadieu C."/>
            <person name="Braasch I."/>
            <person name="Desvignes T."/>
            <person name="Postlethwait J."/>
            <person name="Bobe J."/>
            <person name="Wedekind C."/>
            <person name="Guiguen Y."/>
        </authorList>
    </citation>
    <scope>NUCLEOTIDE SEQUENCE [LARGE SCALE GENOMIC DNA]</scope>
    <source>
        <strain evidence="1">Cs_M1</strain>
        <tissue evidence="1">Blood</tissue>
    </source>
</reference>
<gene>
    <name evidence="1" type="ORF">J4Q44_G00349940</name>
</gene>
<dbReference type="AlphaFoldDB" id="A0AAN8KRI2"/>
<protein>
    <submittedName>
        <fullName evidence="1">Uncharacterized protein</fullName>
    </submittedName>
</protein>
<proteinExistence type="predicted"/>
<organism evidence="1 2">
    <name type="scientific">Coregonus suidteri</name>
    <dbReference type="NCBI Taxonomy" id="861788"/>
    <lineage>
        <taxon>Eukaryota</taxon>
        <taxon>Metazoa</taxon>
        <taxon>Chordata</taxon>
        <taxon>Craniata</taxon>
        <taxon>Vertebrata</taxon>
        <taxon>Euteleostomi</taxon>
        <taxon>Actinopterygii</taxon>
        <taxon>Neopterygii</taxon>
        <taxon>Teleostei</taxon>
        <taxon>Protacanthopterygii</taxon>
        <taxon>Salmoniformes</taxon>
        <taxon>Salmonidae</taxon>
        <taxon>Coregoninae</taxon>
        <taxon>Coregonus</taxon>
    </lineage>
</organism>
<dbReference type="Proteomes" id="UP001356427">
    <property type="component" value="Unassembled WGS sequence"/>
</dbReference>
<evidence type="ECO:0000313" key="2">
    <source>
        <dbReference type="Proteomes" id="UP001356427"/>
    </source>
</evidence>
<evidence type="ECO:0000313" key="1">
    <source>
        <dbReference type="EMBL" id="KAK6294164.1"/>
    </source>
</evidence>
<name>A0AAN8KRI2_9TELE</name>
<keyword evidence="2" id="KW-1185">Reference proteome</keyword>
<sequence length="182" mass="20864">MSNETDVPQSAVETATLGLKNGPTDICMKDEPNEDLITTQHVKMETISTDTDVSLSDEEAGHRPRKIQYVMTSTTEDKTKDLYPFCKEIGLDLDVKSKVFLGHRQQDEFHWIKMYEAAVSLNLHGVIVPTLCWTELFQLFTSENLKALMWWRKTPSTVCQEQRGVHLRRSLLSQDKISCLPY</sequence>
<dbReference type="EMBL" id="JAGTTL010000035">
    <property type="protein sequence ID" value="KAK6294164.1"/>
    <property type="molecule type" value="Genomic_DNA"/>
</dbReference>
<comment type="caution">
    <text evidence="1">The sequence shown here is derived from an EMBL/GenBank/DDBJ whole genome shotgun (WGS) entry which is preliminary data.</text>
</comment>